<evidence type="ECO:0000313" key="1">
    <source>
        <dbReference type="EMBL" id="SPC98468.1"/>
    </source>
</evidence>
<name>A0A2N9GG87_FAGSY</name>
<sequence>MVPISLTVSPDVPLSGIRRVTWASDLSSRWCSFAVVPGLRNKLRGGAGLRRSEADLSLSPNVARDGTDPSLSRWRFVVGQDVVAGGCVAVTVGFVGEWWLAVVAGGCAYRWLWSRPRLSLAHSPSQAAPSQATLHLKPLHRHCHQ</sequence>
<dbReference type="EMBL" id="OIVN01001875">
    <property type="protein sequence ID" value="SPC98468.1"/>
    <property type="molecule type" value="Genomic_DNA"/>
</dbReference>
<proteinExistence type="predicted"/>
<protein>
    <submittedName>
        <fullName evidence="1">Uncharacterized protein</fullName>
    </submittedName>
</protein>
<reference evidence="1" key="1">
    <citation type="submission" date="2018-02" db="EMBL/GenBank/DDBJ databases">
        <authorList>
            <person name="Cohen D.B."/>
            <person name="Kent A.D."/>
        </authorList>
    </citation>
    <scope>NUCLEOTIDE SEQUENCE</scope>
</reference>
<organism evidence="1">
    <name type="scientific">Fagus sylvatica</name>
    <name type="common">Beechnut</name>
    <dbReference type="NCBI Taxonomy" id="28930"/>
    <lineage>
        <taxon>Eukaryota</taxon>
        <taxon>Viridiplantae</taxon>
        <taxon>Streptophyta</taxon>
        <taxon>Embryophyta</taxon>
        <taxon>Tracheophyta</taxon>
        <taxon>Spermatophyta</taxon>
        <taxon>Magnoliopsida</taxon>
        <taxon>eudicotyledons</taxon>
        <taxon>Gunneridae</taxon>
        <taxon>Pentapetalae</taxon>
        <taxon>rosids</taxon>
        <taxon>fabids</taxon>
        <taxon>Fagales</taxon>
        <taxon>Fagaceae</taxon>
        <taxon>Fagus</taxon>
    </lineage>
</organism>
<gene>
    <name evidence="1" type="ORF">FSB_LOCUS26350</name>
</gene>
<accession>A0A2N9GG87</accession>
<dbReference type="AlphaFoldDB" id="A0A2N9GG87"/>